<proteinExistence type="predicted"/>
<dbReference type="Proteomes" id="UP000332594">
    <property type="component" value="Unassembled WGS sequence"/>
</dbReference>
<dbReference type="AlphaFoldDB" id="A0A485B135"/>
<dbReference type="InterPro" id="IPR002816">
    <property type="entry name" value="TraB/PrgY/GumN_fam"/>
</dbReference>
<evidence type="ECO:0000313" key="2">
    <source>
        <dbReference type="Proteomes" id="UP000332594"/>
    </source>
</evidence>
<gene>
    <name evidence="1" type="ORF">NCTC13038_01119</name>
</gene>
<evidence type="ECO:0000313" key="1">
    <source>
        <dbReference type="EMBL" id="VFS67477.1"/>
    </source>
</evidence>
<organism evidence="1 2">
    <name type="scientific">Raoultella terrigena</name>
    <name type="common">Klebsiella terrigena</name>
    <dbReference type="NCBI Taxonomy" id="577"/>
    <lineage>
        <taxon>Bacteria</taxon>
        <taxon>Pseudomonadati</taxon>
        <taxon>Pseudomonadota</taxon>
        <taxon>Gammaproteobacteria</taxon>
        <taxon>Enterobacterales</taxon>
        <taxon>Enterobacteriaceae</taxon>
        <taxon>Klebsiella/Raoultella group</taxon>
        <taxon>Raoultella</taxon>
    </lineage>
</organism>
<reference evidence="1 2" key="1">
    <citation type="submission" date="2019-03" db="EMBL/GenBank/DDBJ databases">
        <authorList>
            <consortium name="Pathogen Informatics"/>
        </authorList>
    </citation>
    <scope>NUCLEOTIDE SEQUENCE [LARGE SCALE GENOMIC DNA]</scope>
    <source>
        <strain evidence="1 2">NCTC13038</strain>
    </source>
</reference>
<dbReference type="Pfam" id="PF01963">
    <property type="entry name" value="TraB_PrgY_gumN"/>
    <property type="match status" value="1"/>
</dbReference>
<sequence>MGLLNRIKMLWRAAVGSSYSWPALDVTLPGGRYLHLVGSIHMGTRDMAPPPARLLKKIRQADALIVEADITGNETPFSNLPSYPPLAERLSPEQLVELEARAAELGLATASSTASRCGRLPWCCRRPRRKKLGLRPDYGIDYQLLMAARESRVRVMELEGTDSQIALLRDLPDGGLALLEDTLTHWRTNARLLQVMIGWWLEQPPATGATSLPTTFSQSLYDVLMHQRNPRLARDAAGSASGALRCRRRRAAFIR</sequence>
<dbReference type="PANTHER" id="PTHR40590">
    <property type="entry name" value="CYTOPLASMIC PROTEIN-RELATED"/>
    <property type="match status" value="1"/>
</dbReference>
<protein>
    <submittedName>
        <fullName evidence="1">TraB family</fullName>
    </submittedName>
</protein>
<accession>A0A485B135</accession>
<dbReference type="InterPro" id="IPR047111">
    <property type="entry name" value="YbaP-like"/>
</dbReference>
<dbReference type="EMBL" id="CAADJG010000002">
    <property type="protein sequence ID" value="VFS67477.1"/>
    <property type="molecule type" value="Genomic_DNA"/>
</dbReference>
<name>A0A485B135_RAOTE</name>
<dbReference type="CDD" id="cd14789">
    <property type="entry name" value="Tiki"/>
    <property type="match status" value="1"/>
</dbReference>
<dbReference type="PANTHER" id="PTHR40590:SF1">
    <property type="entry name" value="CYTOPLASMIC PROTEIN"/>
    <property type="match status" value="1"/>
</dbReference>